<feature type="compositionally biased region" description="Basic residues" evidence="9">
    <location>
        <begin position="42"/>
        <end position="58"/>
    </location>
</feature>
<dbReference type="PANTHER" id="PTHR12308:SF73">
    <property type="entry name" value="ANOCTAMIN"/>
    <property type="match status" value="1"/>
</dbReference>
<feature type="transmembrane region" description="Helical" evidence="8">
    <location>
        <begin position="393"/>
        <end position="412"/>
    </location>
</feature>
<keyword evidence="6 8" id="KW-0472">Membrane</keyword>
<evidence type="ECO:0000256" key="8">
    <source>
        <dbReference type="RuleBase" id="RU280814"/>
    </source>
</evidence>
<dbReference type="InterPro" id="IPR007632">
    <property type="entry name" value="Anoctamin"/>
</dbReference>
<feature type="domain" description="Anoctamin dimerisation" evidence="11">
    <location>
        <begin position="71"/>
        <end position="301"/>
    </location>
</feature>
<evidence type="ECO:0000256" key="9">
    <source>
        <dbReference type="SAM" id="MobiDB-lite"/>
    </source>
</evidence>
<comment type="similarity">
    <text evidence="2 8">Belongs to the anoctamin family.</text>
</comment>
<dbReference type="AlphaFoldDB" id="A0A9Q1BK87"/>
<evidence type="ECO:0000256" key="4">
    <source>
        <dbReference type="ARBA" id="ARBA00022692"/>
    </source>
</evidence>
<dbReference type="InterPro" id="IPR049452">
    <property type="entry name" value="Anoctamin_TM"/>
</dbReference>
<feature type="transmembrane region" description="Helical" evidence="8">
    <location>
        <begin position="766"/>
        <end position="787"/>
    </location>
</feature>
<proteinExistence type="inferred from homology"/>
<dbReference type="Proteomes" id="UP001152320">
    <property type="component" value="Chromosome 15"/>
</dbReference>
<keyword evidence="3" id="KW-1003">Cell membrane</keyword>
<evidence type="ECO:0000256" key="6">
    <source>
        <dbReference type="ARBA" id="ARBA00023136"/>
    </source>
</evidence>
<feature type="compositionally biased region" description="Polar residues" evidence="9">
    <location>
        <begin position="855"/>
        <end position="870"/>
    </location>
</feature>
<evidence type="ECO:0000313" key="12">
    <source>
        <dbReference type="EMBL" id="KAJ8028166.1"/>
    </source>
</evidence>
<feature type="transmembrane region" description="Helical" evidence="8">
    <location>
        <begin position="678"/>
        <end position="704"/>
    </location>
</feature>
<keyword evidence="5 8" id="KW-1133">Transmembrane helix</keyword>
<feature type="transmembrane region" description="Helical" evidence="8">
    <location>
        <begin position="551"/>
        <end position="572"/>
    </location>
</feature>
<feature type="transmembrane region" description="Helical" evidence="8">
    <location>
        <begin position="469"/>
        <end position="491"/>
    </location>
</feature>
<keyword evidence="4 8" id="KW-0812">Transmembrane</keyword>
<evidence type="ECO:0000259" key="10">
    <source>
        <dbReference type="Pfam" id="PF04547"/>
    </source>
</evidence>
<feature type="transmembrane region" description="Helical" evidence="8">
    <location>
        <begin position="312"/>
        <end position="339"/>
    </location>
</feature>
<evidence type="ECO:0000313" key="13">
    <source>
        <dbReference type="Proteomes" id="UP001152320"/>
    </source>
</evidence>
<organism evidence="12 13">
    <name type="scientific">Holothuria leucospilota</name>
    <name type="common">Black long sea cucumber</name>
    <name type="synonym">Mertensiothuria leucospilota</name>
    <dbReference type="NCBI Taxonomy" id="206669"/>
    <lineage>
        <taxon>Eukaryota</taxon>
        <taxon>Metazoa</taxon>
        <taxon>Echinodermata</taxon>
        <taxon>Eleutherozoa</taxon>
        <taxon>Echinozoa</taxon>
        <taxon>Holothuroidea</taxon>
        <taxon>Aspidochirotacea</taxon>
        <taxon>Aspidochirotida</taxon>
        <taxon>Holothuriidae</taxon>
        <taxon>Holothuria</taxon>
    </lineage>
</organism>
<sequence>MEYDVNGNFENNRPRNLPKLDTNGQTNHFKDGSYLEMSHSGNGRKKKKKKSGTKRHKKSEGLKHSSSQTDLLKRVDYVLVYKERDENDIEDEEEREEYLKLKSLRGRFQNALVNVEKVSCQEMQIGNKIFVKLSCPFARLCQEAEDINLEMPLKGADITPKPPGFFTKLLKTDDEVDFVSAPFQIQKRSAFEGIENKDTFFRPSQRSFLLHNILINMDIREDTDMNEKDYARRRGLPYMLLKKVYTDAFVLHEDSFYENLIDDELDKRRTESEKEGTFIPAEDPREELHRTWCKCCKYQPLWKIRNYFGEQIAFYFAWAGSMATALWIPMILGIGIWVYGLYISIKEYVESSTHNVLTASDPNVTHQPDDDGIVTLLTEDWLNIFRNSFDNRATPYFALVICLWGTIFLEYWKRRSATLAYEWDVYTYHFSEPDRPQFFGTKERKDPVSDLPDWYYPFHRQFLKYSASCSILLFMVLLVIASLIGIISYRVIIRYLMQDHSSILRVLVASFMATLINSCVIMILGKIYEKVAVKLTDWENHRTQSKYEDALIIKLFAFSFVNTYSSLFYIAFFRQLTADGGLFHLGDEFEDKCDNNNCMAMLSLQVFVLMVMKPCPRFCKDIIVPFLKKLIRKYKCWGKNKVGDVDTGSLSPQGQFIQKEYSKPPVGNFTLGEYNEKVILYGFLMVFSSALPIAPLIALLIILIDLGIDARRLIWFNRRPIGLIACNIGMWYSILEFLNYVGVITNAFIIAFTSQWGKEFSMVGKLWIVIGFEHVVFGVKFILAYIIPDTPAEVSLAMRRERYQVARIMGEAKEQGPIECKDSETDSTSRFPVGFDDNYTSPISASPPKFVYDQDGNTFVQGDETTIHQNSSKRKKKKKKSTPPDPHYPFNVEDPAYPPQVVLPNPPNVVPTYGWNIPASPPTNNSHLAYPPPSNNIYM</sequence>
<evidence type="ECO:0000256" key="2">
    <source>
        <dbReference type="ARBA" id="ARBA00009671"/>
    </source>
</evidence>
<keyword evidence="7" id="KW-0325">Glycoprotein</keyword>
<name>A0A9Q1BK87_HOLLE</name>
<feature type="region of interest" description="Disordered" evidence="9">
    <location>
        <begin position="814"/>
        <end position="840"/>
    </location>
</feature>
<dbReference type="EMBL" id="JAIZAY010000015">
    <property type="protein sequence ID" value="KAJ8028166.1"/>
    <property type="molecule type" value="Genomic_DNA"/>
</dbReference>
<gene>
    <name evidence="12" type="ORF">HOLleu_30332</name>
</gene>
<evidence type="ECO:0000259" key="11">
    <source>
        <dbReference type="Pfam" id="PF16178"/>
    </source>
</evidence>
<comment type="subcellular location">
    <subcellularLocation>
        <location evidence="1">Cell membrane</location>
        <topology evidence="1">Multi-pass membrane protein</topology>
    </subcellularLocation>
    <subcellularLocation>
        <location evidence="8">Membrane</location>
        <topology evidence="8">Multi-pass membrane protein</topology>
    </subcellularLocation>
</comment>
<feature type="compositionally biased region" description="Basic and acidic residues" evidence="9">
    <location>
        <begin position="814"/>
        <end position="824"/>
    </location>
</feature>
<evidence type="ECO:0000256" key="3">
    <source>
        <dbReference type="ARBA" id="ARBA00022475"/>
    </source>
</evidence>
<keyword evidence="13" id="KW-1185">Reference proteome</keyword>
<evidence type="ECO:0000256" key="5">
    <source>
        <dbReference type="ARBA" id="ARBA00022989"/>
    </source>
</evidence>
<feature type="region of interest" description="Disordered" evidence="9">
    <location>
        <begin position="1"/>
        <end position="67"/>
    </location>
</feature>
<feature type="compositionally biased region" description="Basic residues" evidence="9">
    <location>
        <begin position="871"/>
        <end position="881"/>
    </location>
</feature>
<dbReference type="GO" id="GO:0046983">
    <property type="term" value="F:protein dimerization activity"/>
    <property type="evidence" value="ECO:0007669"/>
    <property type="project" value="InterPro"/>
</dbReference>
<accession>A0A9Q1BK87</accession>
<dbReference type="GO" id="GO:0005886">
    <property type="term" value="C:plasma membrane"/>
    <property type="evidence" value="ECO:0007669"/>
    <property type="project" value="UniProtKB-SubCell"/>
</dbReference>
<protein>
    <recommendedName>
        <fullName evidence="8">Anoctamin</fullName>
    </recommendedName>
</protein>
<feature type="domain" description="Anoctamin transmembrane" evidence="10">
    <location>
        <begin position="304"/>
        <end position="801"/>
    </location>
</feature>
<evidence type="ECO:0000256" key="7">
    <source>
        <dbReference type="ARBA" id="ARBA00023180"/>
    </source>
</evidence>
<dbReference type="Pfam" id="PF04547">
    <property type="entry name" value="Anoctamin"/>
    <property type="match status" value="1"/>
</dbReference>
<dbReference type="GO" id="GO:0005254">
    <property type="term" value="F:chloride channel activity"/>
    <property type="evidence" value="ECO:0007669"/>
    <property type="project" value="TreeGrafter"/>
</dbReference>
<feature type="transmembrane region" description="Helical" evidence="8">
    <location>
        <begin position="503"/>
        <end position="524"/>
    </location>
</feature>
<dbReference type="OrthoDB" id="296386at2759"/>
<reference evidence="12" key="1">
    <citation type="submission" date="2021-10" db="EMBL/GenBank/DDBJ databases">
        <title>Tropical sea cucumber genome reveals ecological adaptation and Cuvierian tubules defense mechanism.</title>
        <authorList>
            <person name="Chen T."/>
        </authorList>
    </citation>
    <scope>NUCLEOTIDE SEQUENCE</scope>
    <source>
        <strain evidence="12">Nanhai2018</strain>
        <tissue evidence="12">Muscle</tissue>
    </source>
</reference>
<dbReference type="InterPro" id="IPR032394">
    <property type="entry name" value="Anoct_dimer"/>
</dbReference>
<comment type="caution">
    <text evidence="12">The sequence shown here is derived from an EMBL/GenBank/DDBJ whole genome shotgun (WGS) entry which is preliminary data.</text>
</comment>
<feature type="transmembrane region" description="Helical" evidence="8">
    <location>
        <begin position="740"/>
        <end position="757"/>
    </location>
</feature>
<dbReference type="PANTHER" id="PTHR12308">
    <property type="entry name" value="ANOCTAMIN"/>
    <property type="match status" value="1"/>
</dbReference>
<evidence type="ECO:0000256" key="1">
    <source>
        <dbReference type="ARBA" id="ARBA00004651"/>
    </source>
</evidence>
<dbReference type="Pfam" id="PF16178">
    <property type="entry name" value="Anoct_dimer"/>
    <property type="match status" value="1"/>
</dbReference>
<feature type="region of interest" description="Disordered" evidence="9">
    <location>
        <begin position="854"/>
        <end position="899"/>
    </location>
</feature>